<comment type="caution">
    <text evidence="1">The sequence shown here is derived from an EMBL/GenBank/DDBJ whole genome shotgun (WGS) entry which is preliminary data.</text>
</comment>
<sequence>MACQSCSEHEFWIIRISGSKGHFKLEACAFADTLSNLEEFHLQSNDKEPHVDLRVQKAPKLRQIDIDSTIPVKNFSSESYPELERVNFSFIEGVLSLKHCTGSKKLKYVSFSGPQIDEFSAVGY</sequence>
<reference evidence="1 2" key="1">
    <citation type="journal article" date="2023" name="Elife">
        <title>Identification of key yeast species and microbe-microbe interactions impacting larval growth of Drosophila in the wild.</title>
        <authorList>
            <person name="Mure A."/>
            <person name="Sugiura Y."/>
            <person name="Maeda R."/>
            <person name="Honda K."/>
            <person name="Sakurai N."/>
            <person name="Takahashi Y."/>
            <person name="Watada M."/>
            <person name="Katoh T."/>
            <person name="Gotoh A."/>
            <person name="Gotoh Y."/>
            <person name="Taniguchi I."/>
            <person name="Nakamura K."/>
            <person name="Hayashi T."/>
            <person name="Katayama T."/>
            <person name="Uemura T."/>
            <person name="Hattori Y."/>
        </authorList>
    </citation>
    <scope>NUCLEOTIDE SEQUENCE [LARGE SCALE GENOMIC DNA]</scope>
    <source>
        <strain evidence="1 2">SC-9</strain>
    </source>
</reference>
<accession>A0AAV5QSJ9</accession>
<protein>
    <submittedName>
        <fullName evidence="1">Uncharacterized protein</fullName>
    </submittedName>
</protein>
<gene>
    <name evidence="1" type="ORF">DASC09_052250</name>
</gene>
<organism evidence="1 2">
    <name type="scientific">Saccharomycopsis crataegensis</name>
    <dbReference type="NCBI Taxonomy" id="43959"/>
    <lineage>
        <taxon>Eukaryota</taxon>
        <taxon>Fungi</taxon>
        <taxon>Dikarya</taxon>
        <taxon>Ascomycota</taxon>
        <taxon>Saccharomycotina</taxon>
        <taxon>Saccharomycetes</taxon>
        <taxon>Saccharomycopsidaceae</taxon>
        <taxon>Saccharomycopsis</taxon>
    </lineage>
</organism>
<dbReference type="EMBL" id="BTFZ01000013">
    <property type="protein sequence ID" value="GMM37900.1"/>
    <property type="molecule type" value="Genomic_DNA"/>
</dbReference>
<keyword evidence="2" id="KW-1185">Reference proteome</keyword>
<dbReference type="RefSeq" id="XP_064854896.1">
    <property type="nucleotide sequence ID" value="XM_064998824.1"/>
</dbReference>
<evidence type="ECO:0000313" key="1">
    <source>
        <dbReference type="EMBL" id="GMM37900.1"/>
    </source>
</evidence>
<name>A0AAV5QSJ9_9ASCO</name>
<dbReference type="Proteomes" id="UP001360560">
    <property type="component" value="Unassembled WGS sequence"/>
</dbReference>
<dbReference type="GeneID" id="90075875"/>
<evidence type="ECO:0000313" key="2">
    <source>
        <dbReference type="Proteomes" id="UP001360560"/>
    </source>
</evidence>
<proteinExistence type="predicted"/>
<dbReference type="AlphaFoldDB" id="A0AAV5QSJ9"/>